<accession>A0ABY4S8Z3</accession>
<dbReference type="Proteomes" id="UP001056201">
    <property type="component" value="Chromosome 2"/>
</dbReference>
<sequence>MSKAEALYQLIDDALPETKVAAPNAEAQAARALAARSAQALESVAAALAPLESLMGGSGLPERWDARSSGEARGPANERPAPSAAPLRPATLTARAWIDAALARLGAGASRLELNMKCVAVEFNGGAPRLVFEVSRIGVDGKAHYRGHSNLPLLALSAHRRIGEPEIGVGALAGGVSLDASAAGKEWICALLKSAEPHSTALMRFHC</sequence>
<dbReference type="EMBL" id="CP097636">
    <property type="protein sequence ID" value="URI09439.1"/>
    <property type="molecule type" value="Genomic_DNA"/>
</dbReference>
<gene>
    <name evidence="2" type="ORF">MW290_28150</name>
</gene>
<name>A0ABY4S8Z3_AQUTE</name>
<dbReference type="RefSeq" id="WP_250197667.1">
    <property type="nucleotide sequence ID" value="NZ_CP097636.1"/>
</dbReference>
<evidence type="ECO:0008006" key="4">
    <source>
        <dbReference type="Google" id="ProtNLM"/>
    </source>
</evidence>
<protein>
    <recommendedName>
        <fullName evidence="4">SCP2 domain-containing protein</fullName>
    </recommendedName>
</protein>
<evidence type="ECO:0000313" key="2">
    <source>
        <dbReference type="EMBL" id="URI09439.1"/>
    </source>
</evidence>
<keyword evidence="3" id="KW-1185">Reference proteome</keyword>
<feature type="region of interest" description="Disordered" evidence="1">
    <location>
        <begin position="59"/>
        <end position="86"/>
    </location>
</feature>
<evidence type="ECO:0000256" key="1">
    <source>
        <dbReference type="SAM" id="MobiDB-lite"/>
    </source>
</evidence>
<evidence type="ECO:0000313" key="3">
    <source>
        <dbReference type="Proteomes" id="UP001056201"/>
    </source>
</evidence>
<proteinExistence type="predicted"/>
<organism evidence="2 3">
    <name type="scientific">Aquincola tertiaricarbonis</name>
    <dbReference type="NCBI Taxonomy" id="391953"/>
    <lineage>
        <taxon>Bacteria</taxon>
        <taxon>Pseudomonadati</taxon>
        <taxon>Pseudomonadota</taxon>
        <taxon>Betaproteobacteria</taxon>
        <taxon>Burkholderiales</taxon>
        <taxon>Sphaerotilaceae</taxon>
        <taxon>Aquincola</taxon>
    </lineage>
</organism>
<reference evidence="2" key="1">
    <citation type="submission" date="2022-05" db="EMBL/GenBank/DDBJ databases">
        <title>An RpoN-dependent PEP-CTERM gene is involved in floc formation of an Aquincola tertiaricarbonis strain.</title>
        <authorList>
            <person name="Qiu D."/>
            <person name="Xia M."/>
        </authorList>
    </citation>
    <scope>NUCLEOTIDE SEQUENCE</scope>
    <source>
        <strain evidence="2">RN12</strain>
    </source>
</reference>